<keyword evidence="2" id="KW-1185">Reference proteome</keyword>
<dbReference type="Proteomes" id="UP001055879">
    <property type="component" value="Linkage Group LG07"/>
</dbReference>
<evidence type="ECO:0000313" key="2">
    <source>
        <dbReference type="Proteomes" id="UP001055879"/>
    </source>
</evidence>
<protein>
    <submittedName>
        <fullName evidence="1">Uncharacterized protein</fullName>
    </submittedName>
</protein>
<gene>
    <name evidence="1" type="ORF">L6452_22854</name>
</gene>
<organism evidence="1 2">
    <name type="scientific">Arctium lappa</name>
    <name type="common">Greater burdock</name>
    <name type="synonym">Lappa major</name>
    <dbReference type="NCBI Taxonomy" id="4217"/>
    <lineage>
        <taxon>Eukaryota</taxon>
        <taxon>Viridiplantae</taxon>
        <taxon>Streptophyta</taxon>
        <taxon>Embryophyta</taxon>
        <taxon>Tracheophyta</taxon>
        <taxon>Spermatophyta</taxon>
        <taxon>Magnoliopsida</taxon>
        <taxon>eudicotyledons</taxon>
        <taxon>Gunneridae</taxon>
        <taxon>Pentapetalae</taxon>
        <taxon>asterids</taxon>
        <taxon>campanulids</taxon>
        <taxon>Asterales</taxon>
        <taxon>Asteraceae</taxon>
        <taxon>Carduoideae</taxon>
        <taxon>Cardueae</taxon>
        <taxon>Arctiinae</taxon>
        <taxon>Arctium</taxon>
    </lineage>
</organism>
<dbReference type="EMBL" id="CM042053">
    <property type="protein sequence ID" value="KAI3715866.1"/>
    <property type="molecule type" value="Genomic_DNA"/>
</dbReference>
<comment type="caution">
    <text evidence="1">The sequence shown here is derived from an EMBL/GenBank/DDBJ whole genome shotgun (WGS) entry which is preliminary data.</text>
</comment>
<proteinExistence type="predicted"/>
<reference evidence="2" key="1">
    <citation type="journal article" date="2022" name="Mol. Ecol. Resour.">
        <title>The genomes of chicory, endive, great burdock and yacon provide insights into Asteraceae palaeo-polyploidization history and plant inulin production.</title>
        <authorList>
            <person name="Fan W."/>
            <person name="Wang S."/>
            <person name="Wang H."/>
            <person name="Wang A."/>
            <person name="Jiang F."/>
            <person name="Liu H."/>
            <person name="Zhao H."/>
            <person name="Xu D."/>
            <person name="Zhang Y."/>
        </authorList>
    </citation>
    <scope>NUCLEOTIDE SEQUENCE [LARGE SCALE GENOMIC DNA]</scope>
    <source>
        <strain evidence="2">cv. Niubang</strain>
    </source>
</reference>
<name>A0ACB9B0Y9_ARCLA</name>
<accession>A0ACB9B0Y9</accession>
<evidence type="ECO:0000313" key="1">
    <source>
        <dbReference type="EMBL" id="KAI3715866.1"/>
    </source>
</evidence>
<sequence length="120" mass="13237">MPTGRYTNGRTIVDILGQEVGFKDYTLPFLAPTTVGPLVLRGVNYASGGGGILNHTGKIFVGRINLDAQLDNFAKTRQDITLESNFLGPLLRKTNEAHRNFSVIKRLRESQNLQGSYEVS</sequence>
<reference evidence="1 2" key="2">
    <citation type="journal article" date="2022" name="Mol. Ecol. Resour.">
        <title>The genomes of chicory, endive, great burdock and yacon provide insights into Asteraceae paleo-polyploidization history and plant inulin production.</title>
        <authorList>
            <person name="Fan W."/>
            <person name="Wang S."/>
            <person name="Wang H."/>
            <person name="Wang A."/>
            <person name="Jiang F."/>
            <person name="Liu H."/>
            <person name="Zhao H."/>
            <person name="Xu D."/>
            <person name="Zhang Y."/>
        </authorList>
    </citation>
    <scope>NUCLEOTIDE SEQUENCE [LARGE SCALE GENOMIC DNA]</scope>
    <source>
        <strain evidence="2">cv. Niubang</strain>
    </source>
</reference>